<dbReference type="AlphaFoldDB" id="A0A317NVI9"/>
<sequence length="309" mass="30899">MRALVVDHSTPSGLRLGEVPDPVPAPHQALVEVSATSLNSGEVRFGLAGAPDGAVLGWDAAGTVVRAAADGSGPAVGTPVVTLGESGGWARLRAVDTDLLGVAPAGADPGAIGTIPVAGATALRALHRLGPILGRRVLIIGASGGVGRYAVQLAARGGAHVIATSADPAGRGAALRTLGADEVVAGPADLSAEVDGIIDMVGGSMLVEGYTRLSEGGTLVAVGHAAEQGETFPYGALFGDQGRHDRTLTTFFLLSCARLGPDLSWLAARVAAGDLDPGITWRGDWTNADQAIDALLAGGLNGKAVLDLR</sequence>
<dbReference type="GO" id="GO:0016491">
    <property type="term" value="F:oxidoreductase activity"/>
    <property type="evidence" value="ECO:0007669"/>
    <property type="project" value="InterPro"/>
</dbReference>
<dbReference type="Pfam" id="PF00107">
    <property type="entry name" value="ADH_zinc_N"/>
    <property type="match status" value="1"/>
</dbReference>
<accession>A0A317NVI9</accession>
<dbReference type="InterPro" id="IPR011032">
    <property type="entry name" value="GroES-like_sf"/>
</dbReference>
<dbReference type="EMBL" id="QGTL01000002">
    <property type="protein sequence ID" value="PWV79406.1"/>
    <property type="molecule type" value="Genomic_DNA"/>
</dbReference>
<evidence type="ECO:0000313" key="3">
    <source>
        <dbReference type="Proteomes" id="UP000246410"/>
    </source>
</evidence>
<proteinExistence type="predicted"/>
<dbReference type="SMART" id="SM00829">
    <property type="entry name" value="PKS_ER"/>
    <property type="match status" value="1"/>
</dbReference>
<dbReference type="SUPFAM" id="SSF50129">
    <property type="entry name" value="GroES-like"/>
    <property type="match status" value="1"/>
</dbReference>
<dbReference type="PANTHER" id="PTHR43677">
    <property type="entry name" value="SHORT-CHAIN DEHYDROGENASE/REDUCTASE"/>
    <property type="match status" value="1"/>
</dbReference>
<dbReference type="CDD" id="cd08270">
    <property type="entry name" value="MDR4"/>
    <property type="match status" value="1"/>
</dbReference>
<dbReference type="InterPro" id="IPR013154">
    <property type="entry name" value="ADH-like_N"/>
</dbReference>
<dbReference type="Gene3D" id="3.40.50.720">
    <property type="entry name" value="NAD(P)-binding Rossmann-like Domain"/>
    <property type="match status" value="1"/>
</dbReference>
<evidence type="ECO:0000313" key="2">
    <source>
        <dbReference type="EMBL" id="PWV79406.1"/>
    </source>
</evidence>
<comment type="caution">
    <text evidence="2">The sequence shown here is derived from an EMBL/GenBank/DDBJ whole genome shotgun (WGS) entry which is preliminary data.</text>
</comment>
<dbReference type="Gene3D" id="3.90.180.10">
    <property type="entry name" value="Medium-chain alcohol dehydrogenases, catalytic domain"/>
    <property type="match status" value="1"/>
</dbReference>
<dbReference type="InterPro" id="IPR013149">
    <property type="entry name" value="ADH-like_C"/>
</dbReference>
<gene>
    <name evidence="2" type="ORF">DFR69_102469</name>
</gene>
<organism evidence="2 3">
    <name type="scientific">Nocardia neocaledoniensis</name>
    <dbReference type="NCBI Taxonomy" id="236511"/>
    <lineage>
        <taxon>Bacteria</taxon>
        <taxon>Bacillati</taxon>
        <taxon>Actinomycetota</taxon>
        <taxon>Actinomycetes</taxon>
        <taxon>Mycobacteriales</taxon>
        <taxon>Nocardiaceae</taxon>
        <taxon>Nocardia</taxon>
    </lineage>
</organism>
<name>A0A317NVI9_9NOCA</name>
<reference evidence="2 3" key="1">
    <citation type="submission" date="2018-05" db="EMBL/GenBank/DDBJ databases">
        <title>Genomic Encyclopedia of Type Strains, Phase IV (KMG-IV): sequencing the most valuable type-strain genomes for metagenomic binning, comparative biology and taxonomic classification.</title>
        <authorList>
            <person name="Goeker M."/>
        </authorList>
    </citation>
    <scope>NUCLEOTIDE SEQUENCE [LARGE SCALE GENOMIC DNA]</scope>
    <source>
        <strain evidence="2 3">DSM 44717</strain>
    </source>
</reference>
<evidence type="ECO:0000259" key="1">
    <source>
        <dbReference type="SMART" id="SM00829"/>
    </source>
</evidence>
<dbReference type="SUPFAM" id="SSF51735">
    <property type="entry name" value="NAD(P)-binding Rossmann-fold domains"/>
    <property type="match status" value="1"/>
</dbReference>
<dbReference type="RefSeq" id="WP_110036537.1">
    <property type="nucleotide sequence ID" value="NZ_QGTL01000002.1"/>
</dbReference>
<dbReference type="InterPro" id="IPR036291">
    <property type="entry name" value="NAD(P)-bd_dom_sf"/>
</dbReference>
<dbReference type="Proteomes" id="UP000246410">
    <property type="component" value="Unassembled WGS sequence"/>
</dbReference>
<dbReference type="PANTHER" id="PTHR43677:SF4">
    <property type="entry name" value="QUINONE OXIDOREDUCTASE-LIKE PROTEIN 2"/>
    <property type="match status" value="1"/>
</dbReference>
<protein>
    <submittedName>
        <fullName evidence="2">NADPH:quinone reductase-like Zn-dependent oxidoreductase</fullName>
    </submittedName>
</protein>
<dbReference type="Pfam" id="PF08240">
    <property type="entry name" value="ADH_N"/>
    <property type="match status" value="1"/>
</dbReference>
<keyword evidence="3" id="KW-1185">Reference proteome</keyword>
<dbReference type="InterPro" id="IPR051397">
    <property type="entry name" value="Zn-ADH-like_protein"/>
</dbReference>
<dbReference type="InterPro" id="IPR020843">
    <property type="entry name" value="ER"/>
</dbReference>
<feature type="domain" description="Enoyl reductase (ER)" evidence="1">
    <location>
        <begin position="9"/>
        <end position="306"/>
    </location>
</feature>